<dbReference type="InterPro" id="IPR036188">
    <property type="entry name" value="FAD/NAD-bd_sf"/>
</dbReference>
<dbReference type="Proteomes" id="UP000036513">
    <property type="component" value="Unassembled WGS sequence"/>
</dbReference>
<evidence type="ECO:0000256" key="13">
    <source>
        <dbReference type="ARBA" id="ARBA00073152"/>
    </source>
</evidence>
<evidence type="ECO:0000256" key="5">
    <source>
        <dbReference type="ARBA" id="ARBA00022630"/>
    </source>
</evidence>
<keyword evidence="6" id="KW-0274">FAD</keyword>
<evidence type="ECO:0000256" key="6">
    <source>
        <dbReference type="ARBA" id="ARBA00022827"/>
    </source>
</evidence>
<accession>A0A0J6VIT3</accession>
<dbReference type="InterPro" id="IPR020946">
    <property type="entry name" value="Flavin_mOase-like"/>
</dbReference>
<keyword evidence="10" id="KW-0472">Membrane</keyword>
<dbReference type="FunFam" id="3.50.50.60:FF:000228">
    <property type="entry name" value="FAD-containing monooxygenase EthA"/>
    <property type="match status" value="1"/>
</dbReference>
<dbReference type="GO" id="GO:0004499">
    <property type="term" value="F:N,N-dimethylaniline monooxygenase activity"/>
    <property type="evidence" value="ECO:0007669"/>
    <property type="project" value="InterPro"/>
</dbReference>
<reference evidence="15 16" key="1">
    <citation type="journal article" date="2015" name="Genome Biol. Evol.">
        <title>Characterization of Three Mycobacterium spp. with Potential Use in Bioremediation by Genome Sequencing and Comparative Genomics.</title>
        <authorList>
            <person name="Das S."/>
            <person name="Pettersson B.M."/>
            <person name="Behra P.R."/>
            <person name="Ramesh M."/>
            <person name="Dasgupta S."/>
            <person name="Bhattacharya A."/>
            <person name="Kirsebom L.A."/>
        </authorList>
    </citation>
    <scope>NUCLEOTIDE SEQUENCE [LARGE SCALE GENOMIC DNA]</scope>
    <source>
        <strain evidence="15 16">DSM 43826</strain>
    </source>
</reference>
<dbReference type="GO" id="GO:0050661">
    <property type="term" value="F:NADP binding"/>
    <property type="evidence" value="ECO:0007669"/>
    <property type="project" value="InterPro"/>
</dbReference>
<keyword evidence="9 15" id="KW-0503">Monooxygenase</keyword>
<evidence type="ECO:0000256" key="10">
    <source>
        <dbReference type="ARBA" id="ARBA00023136"/>
    </source>
</evidence>
<dbReference type="Pfam" id="PF13450">
    <property type="entry name" value="NAD_binding_8"/>
    <property type="match status" value="1"/>
</dbReference>
<keyword evidence="4" id="KW-1003">Cell membrane</keyword>
<keyword evidence="7" id="KW-0521">NADP</keyword>
<gene>
    <name evidence="15" type="primary">ethA_2</name>
    <name evidence="15" type="ORF">MCHLDSM_05062</name>
</gene>
<organism evidence="15 16">
    <name type="scientific">Mycolicibacterium chlorophenolicum</name>
    <dbReference type="NCBI Taxonomy" id="37916"/>
    <lineage>
        <taxon>Bacteria</taxon>
        <taxon>Bacillati</taxon>
        <taxon>Actinomycetota</taxon>
        <taxon>Actinomycetes</taxon>
        <taxon>Mycobacteriales</taxon>
        <taxon>Mycobacteriaceae</taxon>
        <taxon>Mycolicibacterium</taxon>
    </lineage>
</organism>
<comment type="function">
    <text evidence="12">Monooxygenase able to convert a wide range of ketones to the corresponding esters or lactones via a Baeyer-Villiger oxidation reaction. Can act on long-chain aliphatic ketones (2-hexanone to 2-dodecanone) and on aromatic ketones (phenylacetone and benzylacetone). Is also able to catalyze enantioselective sulfoxidation of methyl-p-tolylsulfide. In vivo, likely functions as a BVMO, but the exact nature of the physiological substrate(s) remains to be established.</text>
</comment>
<dbReference type="SUPFAM" id="SSF51905">
    <property type="entry name" value="FAD/NAD(P)-binding domain"/>
    <property type="match status" value="1"/>
</dbReference>
<sequence>MTEFVDVVIVGAGISGISAAWHLQDRCPGKSYVILERRANLGGTWDLFQYPGIRSDSDMFTLGFRFKPWTSNKAIADGPAIMAYLKETVAESGIDKHIRYGQNVTHADWSDAESRWTVTVEREGEQVEISARYLMACSGYYNYDQGYSPEFPGAQDFTGPIVHPQHWPADLDYAGKRIVVIGSGATAVTLIPALANSGAGHLTMLQRSPTFIAALPDVDPFTVATNKRLPAKAAYVLNRWKSILAQSAQYQIARRFPDFFRKQLLTMAKHRLPEGYDVEKHFNPRYNPWDERVCLAPNGDLFKTIRAGKADVVTDTIERFTATGIQLASGQHLDADIIVTATGLNLQLFGGASISRNGEPLVLNDSMAYKGMMLTNMPNMAFTIGYTNASWTLKADLVSEFFCRVINHMDAGGFDAVEPQHPGTTVDERPMMDFTPGYVLRALDYLPKAGSRTPWRLKQNYLLDLQLIRRGKVDDAALRFTRHPAPVRTSA</sequence>
<protein>
    <recommendedName>
        <fullName evidence="13">FAD-containing monooxygenase EthA</fullName>
    </recommendedName>
    <alternativeName>
        <fullName evidence="14">Prodrug activator EtaA</fullName>
    </alternativeName>
</protein>
<comment type="caution">
    <text evidence="15">The sequence shown here is derived from an EMBL/GenBank/DDBJ whole genome shotgun (WGS) entry which is preliminary data.</text>
</comment>
<dbReference type="STRING" id="37916.MCHLDSM_05062"/>
<dbReference type="SMR" id="A0A0J6VIT3"/>
<dbReference type="GO" id="GO:0005886">
    <property type="term" value="C:plasma membrane"/>
    <property type="evidence" value="ECO:0007669"/>
    <property type="project" value="UniProtKB-SubCell"/>
</dbReference>
<evidence type="ECO:0000256" key="3">
    <source>
        <dbReference type="ARBA" id="ARBA00010139"/>
    </source>
</evidence>
<comment type="similarity">
    <text evidence="3">Belongs to the FAD-binding monooxygenase family.</text>
</comment>
<dbReference type="PANTHER" id="PTHR43872">
    <property type="entry name" value="MONOOXYGENASE, PUTATIVE (AFU_ORTHOLOGUE AFUA_8G02570)-RELATED"/>
    <property type="match status" value="1"/>
</dbReference>
<comment type="subcellular location">
    <subcellularLocation>
        <location evidence="2">Cell membrane</location>
    </subcellularLocation>
</comment>
<evidence type="ECO:0000313" key="16">
    <source>
        <dbReference type="Proteomes" id="UP000036513"/>
    </source>
</evidence>
<evidence type="ECO:0000256" key="14">
    <source>
        <dbReference type="ARBA" id="ARBA00078392"/>
    </source>
</evidence>
<evidence type="ECO:0000313" key="15">
    <source>
        <dbReference type="EMBL" id="KMO70174.1"/>
    </source>
</evidence>
<keyword evidence="8 15" id="KW-0560">Oxidoreductase</keyword>
<proteinExistence type="inferred from homology"/>
<dbReference type="PATRIC" id="fig|37916.4.peg.5067"/>
<evidence type="ECO:0000256" key="4">
    <source>
        <dbReference type="ARBA" id="ARBA00022475"/>
    </source>
</evidence>
<evidence type="ECO:0000256" key="11">
    <source>
        <dbReference type="ARBA" id="ARBA00051124"/>
    </source>
</evidence>
<dbReference type="FunFam" id="3.50.50.60:FF:000213">
    <property type="entry name" value="FAD-containing monooxygenase EthA"/>
    <property type="match status" value="1"/>
</dbReference>
<dbReference type="Gene3D" id="3.50.50.60">
    <property type="entry name" value="FAD/NAD(P)-binding domain"/>
    <property type="match status" value="3"/>
</dbReference>
<name>A0A0J6VIT3_9MYCO</name>
<keyword evidence="16" id="KW-1185">Reference proteome</keyword>
<evidence type="ECO:0000256" key="12">
    <source>
        <dbReference type="ARBA" id="ARBA00059740"/>
    </source>
</evidence>
<keyword evidence="5" id="KW-0285">Flavoprotein</keyword>
<dbReference type="EMBL" id="JYNL01000064">
    <property type="protein sequence ID" value="KMO70174.1"/>
    <property type="molecule type" value="Genomic_DNA"/>
</dbReference>
<dbReference type="PANTHER" id="PTHR43872:SF1">
    <property type="entry name" value="MONOOXYGENASE, PUTATIVE (AFU_ORTHOLOGUE AFUA_8G02570)-RELATED"/>
    <property type="match status" value="1"/>
</dbReference>
<dbReference type="Pfam" id="PF00743">
    <property type="entry name" value="FMO-like"/>
    <property type="match status" value="1"/>
</dbReference>
<evidence type="ECO:0000256" key="2">
    <source>
        <dbReference type="ARBA" id="ARBA00004236"/>
    </source>
</evidence>
<dbReference type="AlphaFoldDB" id="A0A0J6VIT3"/>
<evidence type="ECO:0000256" key="8">
    <source>
        <dbReference type="ARBA" id="ARBA00023002"/>
    </source>
</evidence>
<comment type="catalytic activity">
    <reaction evidence="11">
        <text>ethionamide + NADPH + O2 + H(+) = ethionamide S-oxide + NADP(+) + H2O</text>
        <dbReference type="Rhea" id="RHEA:47616"/>
        <dbReference type="ChEBI" id="CHEBI:4885"/>
        <dbReference type="ChEBI" id="CHEBI:15377"/>
        <dbReference type="ChEBI" id="CHEBI:15378"/>
        <dbReference type="ChEBI" id="CHEBI:15379"/>
        <dbReference type="ChEBI" id="CHEBI:57783"/>
        <dbReference type="ChEBI" id="CHEBI:58349"/>
        <dbReference type="ChEBI" id="CHEBI:87805"/>
    </reaction>
</comment>
<dbReference type="InterPro" id="IPR051820">
    <property type="entry name" value="FAD-binding_MO"/>
</dbReference>
<dbReference type="GO" id="GO:0050660">
    <property type="term" value="F:flavin adenine dinucleotide binding"/>
    <property type="evidence" value="ECO:0007669"/>
    <property type="project" value="InterPro"/>
</dbReference>
<evidence type="ECO:0000256" key="7">
    <source>
        <dbReference type="ARBA" id="ARBA00022857"/>
    </source>
</evidence>
<evidence type="ECO:0000256" key="9">
    <source>
        <dbReference type="ARBA" id="ARBA00023033"/>
    </source>
</evidence>
<dbReference type="RefSeq" id="WP_048472252.1">
    <property type="nucleotide sequence ID" value="NZ_JYNL01000064.1"/>
</dbReference>
<comment type="cofactor">
    <cofactor evidence="1">
        <name>FAD</name>
        <dbReference type="ChEBI" id="CHEBI:57692"/>
    </cofactor>
</comment>
<evidence type="ECO:0000256" key="1">
    <source>
        <dbReference type="ARBA" id="ARBA00001974"/>
    </source>
</evidence>